<reference evidence="7" key="1">
    <citation type="submission" date="2020-05" db="EMBL/GenBank/DDBJ databases">
        <authorList>
            <person name="Chiriac C."/>
            <person name="Salcher M."/>
            <person name="Ghai R."/>
            <person name="Kavagutti S V."/>
        </authorList>
    </citation>
    <scope>NUCLEOTIDE SEQUENCE</scope>
</reference>
<keyword evidence="3" id="KW-0862">Zinc</keyword>
<dbReference type="FunFam" id="3.40.50.720:FF:000003">
    <property type="entry name" value="S-(hydroxymethyl)glutathione dehydrogenase"/>
    <property type="match status" value="1"/>
</dbReference>
<dbReference type="GO" id="GO:0051903">
    <property type="term" value="F:S-(hydroxymethyl)glutathione dehydrogenase [NAD(P)+] activity"/>
    <property type="evidence" value="ECO:0007669"/>
    <property type="project" value="TreeGrafter"/>
</dbReference>
<dbReference type="InterPro" id="IPR013149">
    <property type="entry name" value="ADH-like_C"/>
</dbReference>
<evidence type="ECO:0000259" key="6">
    <source>
        <dbReference type="SMART" id="SM00829"/>
    </source>
</evidence>
<evidence type="ECO:0000256" key="2">
    <source>
        <dbReference type="ARBA" id="ARBA00022723"/>
    </source>
</evidence>
<proteinExistence type="predicted"/>
<evidence type="ECO:0000256" key="1">
    <source>
        <dbReference type="ARBA" id="ARBA00001947"/>
    </source>
</evidence>
<comment type="cofactor">
    <cofactor evidence="1">
        <name>Zn(2+)</name>
        <dbReference type="ChEBI" id="CHEBI:29105"/>
    </cofactor>
</comment>
<protein>
    <submittedName>
        <fullName evidence="7">Unannotated protein</fullName>
    </submittedName>
</protein>
<dbReference type="CDD" id="cd08281">
    <property type="entry name" value="liver_ADH_like1"/>
    <property type="match status" value="1"/>
</dbReference>
<evidence type="ECO:0000256" key="5">
    <source>
        <dbReference type="ARBA" id="ARBA00023027"/>
    </source>
</evidence>
<dbReference type="PANTHER" id="PTHR43880:SF12">
    <property type="entry name" value="ALCOHOL DEHYDROGENASE CLASS-3"/>
    <property type="match status" value="1"/>
</dbReference>
<dbReference type="PANTHER" id="PTHR43880">
    <property type="entry name" value="ALCOHOL DEHYDROGENASE"/>
    <property type="match status" value="1"/>
</dbReference>
<name>A0A6J5ZYG3_9ZZZZ</name>
<accession>A0A6J5ZYG3</accession>
<feature type="domain" description="Enoyl reductase (ER)" evidence="6">
    <location>
        <begin position="19"/>
        <end position="374"/>
    </location>
</feature>
<dbReference type="InterPro" id="IPR002328">
    <property type="entry name" value="ADH_Zn_CS"/>
</dbReference>
<dbReference type="Gene3D" id="3.40.50.720">
    <property type="entry name" value="NAD(P)-binding Rossmann-like Domain"/>
    <property type="match status" value="1"/>
</dbReference>
<evidence type="ECO:0000256" key="3">
    <source>
        <dbReference type="ARBA" id="ARBA00022833"/>
    </source>
</evidence>
<dbReference type="PROSITE" id="PS00059">
    <property type="entry name" value="ADH_ZINC"/>
    <property type="match status" value="1"/>
</dbReference>
<keyword evidence="4" id="KW-0560">Oxidoreductase</keyword>
<keyword evidence="2" id="KW-0479">Metal-binding</keyword>
<organism evidence="7">
    <name type="scientific">freshwater metagenome</name>
    <dbReference type="NCBI Taxonomy" id="449393"/>
    <lineage>
        <taxon>unclassified sequences</taxon>
        <taxon>metagenomes</taxon>
        <taxon>ecological metagenomes</taxon>
    </lineage>
</organism>
<dbReference type="InterPro" id="IPR020843">
    <property type="entry name" value="ER"/>
</dbReference>
<dbReference type="Gene3D" id="3.90.180.10">
    <property type="entry name" value="Medium-chain alcohol dehydrogenases, catalytic domain"/>
    <property type="match status" value="1"/>
</dbReference>
<dbReference type="InterPro" id="IPR011032">
    <property type="entry name" value="GroES-like_sf"/>
</dbReference>
<dbReference type="AlphaFoldDB" id="A0A6J5ZYG3"/>
<dbReference type="SUPFAM" id="SSF50129">
    <property type="entry name" value="GroES-like"/>
    <property type="match status" value="2"/>
</dbReference>
<evidence type="ECO:0000313" key="7">
    <source>
        <dbReference type="EMBL" id="CAB4347674.1"/>
    </source>
</evidence>
<dbReference type="EMBL" id="CAESAO010000255">
    <property type="protein sequence ID" value="CAB4347674.1"/>
    <property type="molecule type" value="Genomic_DNA"/>
</dbReference>
<dbReference type="GO" id="GO:0046294">
    <property type="term" value="P:formaldehyde catabolic process"/>
    <property type="evidence" value="ECO:0007669"/>
    <property type="project" value="TreeGrafter"/>
</dbReference>
<dbReference type="GO" id="GO:0005829">
    <property type="term" value="C:cytosol"/>
    <property type="evidence" value="ECO:0007669"/>
    <property type="project" value="TreeGrafter"/>
</dbReference>
<dbReference type="InterPro" id="IPR036291">
    <property type="entry name" value="NAD(P)-bd_dom_sf"/>
</dbReference>
<gene>
    <name evidence="7" type="ORF">UFOPK3522_01806</name>
</gene>
<evidence type="ECO:0000256" key="4">
    <source>
        <dbReference type="ARBA" id="ARBA00023002"/>
    </source>
</evidence>
<keyword evidence="5" id="KW-0520">NAD</keyword>
<dbReference type="Pfam" id="PF08240">
    <property type="entry name" value="ADH_N"/>
    <property type="match status" value="1"/>
</dbReference>
<dbReference type="SMART" id="SM00829">
    <property type="entry name" value="PKS_ER"/>
    <property type="match status" value="1"/>
</dbReference>
<dbReference type="Pfam" id="PF00107">
    <property type="entry name" value="ADH_zinc_N"/>
    <property type="match status" value="1"/>
</dbReference>
<dbReference type="GO" id="GO:0008270">
    <property type="term" value="F:zinc ion binding"/>
    <property type="evidence" value="ECO:0007669"/>
    <property type="project" value="InterPro"/>
</dbReference>
<dbReference type="InterPro" id="IPR013154">
    <property type="entry name" value="ADH-like_N"/>
</dbReference>
<dbReference type="SUPFAM" id="SSF51735">
    <property type="entry name" value="NAD(P)-binding Rossmann-fold domains"/>
    <property type="match status" value="1"/>
</dbReference>
<sequence length="375" mass="38570">MTSVRAAVLMRSGDPGPFASTEPIQIRELQLDKPGAGELTIKIHAAGLCHSDLSVINGDRPRPVPIVLGHEAAGEVTEVGAGVTDFKVGDRVVLAFVPSCGECEACLAGRAALCVPGAAANTAGTLTSGERRWSGEEGELLHHHLGISAFAEQTIVSELSAIKIPDDLPYELASLFGCAVLTGVGAALNAAVIEPGQTVAVFGLGGVGLAAVMGAKLAGAGRVIAIDPVEHKRALALELGADDALEGGAGTVDELKAMTDGGPDRVIETAGSAKVLETAYLATRRGGVTVTVGLPNPDALLSIPAVSLVAEERTLKGSYLGSANPSEMLPQLFDYWRAGKLPVEKLISGRLKLDEINEGFDRLASGEAVRQIVVL</sequence>